<keyword evidence="2" id="KW-1133">Transmembrane helix</keyword>
<evidence type="ECO:0000256" key="1">
    <source>
        <dbReference type="SAM" id="MobiDB-lite"/>
    </source>
</evidence>
<dbReference type="Proteomes" id="UP000887013">
    <property type="component" value="Unassembled WGS sequence"/>
</dbReference>
<sequence>MEERTVDDKVSRTRPAYRMLDCVEQLKTGSVLLWVLCLTSWILLCVYGSRLIHVQDRLSILESRFDSLGMSADSPSSSLDHLHTYVKSVIRQQMGFDLLRRRYKRNILSTDCKCPPGRRGKRGMKGEPGDPGTTGPIGPPGKPGFPGAIGIDGPKGEPGEKGEKGDKGESGFDLFTATKGGKRSITRLHGGTIGYAEVIAIKVSFSRR</sequence>
<organism evidence="3 4">
    <name type="scientific">Nephila pilipes</name>
    <name type="common">Giant wood spider</name>
    <name type="synonym">Nephila maculata</name>
    <dbReference type="NCBI Taxonomy" id="299642"/>
    <lineage>
        <taxon>Eukaryota</taxon>
        <taxon>Metazoa</taxon>
        <taxon>Ecdysozoa</taxon>
        <taxon>Arthropoda</taxon>
        <taxon>Chelicerata</taxon>
        <taxon>Arachnida</taxon>
        <taxon>Araneae</taxon>
        <taxon>Araneomorphae</taxon>
        <taxon>Entelegynae</taxon>
        <taxon>Araneoidea</taxon>
        <taxon>Nephilidae</taxon>
        <taxon>Nephila</taxon>
    </lineage>
</organism>
<comment type="caution">
    <text evidence="3">The sequence shown here is derived from an EMBL/GenBank/DDBJ whole genome shotgun (WGS) entry which is preliminary data.</text>
</comment>
<name>A0A8X6MVM1_NEPPI</name>
<evidence type="ECO:0000313" key="3">
    <source>
        <dbReference type="EMBL" id="GFS80113.1"/>
    </source>
</evidence>
<feature type="region of interest" description="Disordered" evidence="1">
    <location>
        <begin position="114"/>
        <end position="175"/>
    </location>
</feature>
<dbReference type="InterPro" id="IPR050938">
    <property type="entry name" value="Collagen_Structural_Proteins"/>
</dbReference>
<dbReference type="EMBL" id="BMAW01051388">
    <property type="protein sequence ID" value="GFS80113.1"/>
    <property type="molecule type" value="Genomic_DNA"/>
</dbReference>
<dbReference type="OrthoDB" id="5983381at2759"/>
<reference evidence="3" key="1">
    <citation type="submission" date="2020-08" db="EMBL/GenBank/DDBJ databases">
        <title>Multicomponent nature underlies the extraordinary mechanical properties of spider dragline silk.</title>
        <authorList>
            <person name="Kono N."/>
            <person name="Nakamura H."/>
            <person name="Mori M."/>
            <person name="Yoshida Y."/>
            <person name="Ohtoshi R."/>
            <person name="Malay A.D."/>
            <person name="Moran D.A.P."/>
            <person name="Tomita M."/>
            <person name="Numata K."/>
            <person name="Arakawa K."/>
        </authorList>
    </citation>
    <scope>NUCLEOTIDE SEQUENCE</scope>
</reference>
<feature type="compositionally biased region" description="Basic and acidic residues" evidence="1">
    <location>
        <begin position="154"/>
        <end position="170"/>
    </location>
</feature>
<evidence type="ECO:0000313" key="4">
    <source>
        <dbReference type="Proteomes" id="UP000887013"/>
    </source>
</evidence>
<dbReference type="PANTHER" id="PTHR37456:SF6">
    <property type="entry name" value="COLLAGEN ALPHA-1(XXIII) CHAIN-LIKE ISOFORM X2"/>
    <property type="match status" value="1"/>
</dbReference>
<dbReference type="PANTHER" id="PTHR37456">
    <property type="entry name" value="SI:CH211-266K2.1"/>
    <property type="match status" value="1"/>
</dbReference>
<gene>
    <name evidence="3" type="primary">AVEN_147176_1</name>
    <name evidence="3" type="ORF">NPIL_681081</name>
</gene>
<keyword evidence="4" id="KW-1185">Reference proteome</keyword>
<keyword evidence="2" id="KW-0812">Transmembrane</keyword>
<keyword evidence="2" id="KW-0472">Membrane</keyword>
<evidence type="ECO:0000256" key="2">
    <source>
        <dbReference type="SAM" id="Phobius"/>
    </source>
</evidence>
<protein>
    <submittedName>
        <fullName evidence="3">Uncharacterized protein</fullName>
    </submittedName>
</protein>
<feature type="transmembrane region" description="Helical" evidence="2">
    <location>
        <begin position="31"/>
        <end position="49"/>
    </location>
</feature>
<dbReference type="Pfam" id="PF01391">
    <property type="entry name" value="Collagen"/>
    <property type="match status" value="1"/>
</dbReference>
<proteinExistence type="predicted"/>
<dbReference type="AlphaFoldDB" id="A0A8X6MVM1"/>
<dbReference type="InterPro" id="IPR008160">
    <property type="entry name" value="Collagen"/>
</dbReference>
<accession>A0A8X6MVM1</accession>